<keyword evidence="2" id="KW-1185">Reference proteome</keyword>
<name>A0ABQ5N924_9CLOT</name>
<protein>
    <recommendedName>
        <fullName evidence="3">Alpha/beta hydrolase</fullName>
    </recommendedName>
</protein>
<dbReference type="RefSeq" id="WP_264851061.1">
    <property type="nucleotide sequence ID" value="NZ_BRXR01000001.1"/>
</dbReference>
<gene>
    <name evidence="1" type="ORF">bsdE14_31430</name>
</gene>
<dbReference type="EMBL" id="BRXR01000001">
    <property type="protein sequence ID" value="GLC31733.1"/>
    <property type="molecule type" value="Genomic_DNA"/>
</dbReference>
<evidence type="ECO:0000313" key="2">
    <source>
        <dbReference type="Proteomes" id="UP001208567"/>
    </source>
</evidence>
<reference evidence="1 2" key="1">
    <citation type="journal article" date="2024" name="Int. J. Syst. Evol. Microbiol.">
        <title>Clostridium omnivorum sp. nov., isolated from anoxic soil under the treatment of reductive soil disinfestation.</title>
        <authorList>
            <person name="Ueki A."/>
            <person name="Tonouchi A."/>
            <person name="Kaku N."/>
            <person name="Honma S."/>
            <person name="Ueki K."/>
        </authorList>
    </citation>
    <scope>NUCLEOTIDE SEQUENCE [LARGE SCALE GENOMIC DNA]</scope>
    <source>
        <strain evidence="1 2">E14</strain>
    </source>
</reference>
<organism evidence="1 2">
    <name type="scientific">Clostridium omnivorum</name>
    <dbReference type="NCBI Taxonomy" id="1604902"/>
    <lineage>
        <taxon>Bacteria</taxon>
        <taxon>Bacillati</taxon>
        <taxon>Bacillota</taxon>
        <taxon>Clostridia</taxon>
        <taxon>Eubacteriales</taxon>
        <taxon>Clostridiaceae</taxon>
        <taxon>Clostridium</taxon>
    </lineage>
</organism>
<sequence length="49" mass="5550">MNRLLDKVISGGIEQRILVRGISEQKPIILFLHGGPGLPMMPFHQHWTS</sequence>
<dbReference type="Proteomes" id="UP001208567">
    <property type="component" value="Unassembled WGS sequence"/>
</dbReference>
<evidence type="ECO:0008006" key="3">
    <source>
        <dbReference type="Google" id="ProtNLM"/>
    </source>
</evidence>
<accession>A0ABQ5N924</accession>
<evidence type="ECO:0000313" key="1">
    <source>
        <dbReference type="EMBL" id="GLC31733.1"/>
    </source>
</evidence>
<comment type="caution">
    <text evidence="1">The sequence shown here is derived from an EMBL/GenBank/DDBJ whole genome shotgun (WGS) entry which is preliminary data.</text>
</comment>
<proteinExistence type="predicted"/>